<dbReference type="RefSeq" id="WP_168569567.1">
    <property type="nucleotide sequence ID" value="NZ_CP051167.1"/>
</dbReference>
<sequence>MKEHSRKIKISLEQLTEDLLALSDEIWQSIDHNDPEALEAGYLLKREYNQKVDTFNEMAQNIGSILQKLEELTALNDFEKTEPENDARSAKPVKFPDSPPHRLDEDFCYKRPRAMEIENQLYTGLNTWKAIYIETIKYLAKKDYDTFQTLPESNFALGRRKGNVYVGRQPEKMRIPEEFVQGFFFETNLSANSIRENLKKILNHFKIPHEAIIFYWREDKDTDYT</sequence>
<proteinExistence type="predicted"/>
<accession>A0A6H1TXV1</accession>
<keyword evidence="2" id="KW-1185">Reference proteome</keyword>
<dbReference type="EMBL" id="CP051167">
    <property type="protein sequence ID" value="QIZ71414.1"/>
    <property type="molecule type" value="Genomic_DNA"/>
</dbReference>
<dbReference type="AlphaFoldDB" id="A0A6H1TXV1"/>
<protein>
    <submittedName>
        <fullName evidence="1">Uncharacterized protein</fullName>
    </submittedName>
</protein>
<gene>
    <name evidence="1" type="ORF">HCG48_13180</name>
</gene>
<evidence type="ECO:0000313" key="1">
    <source>
        <dbReference type="EMBL" id="QIZ71414.1"/>
    </source>
</evidence>
<dbReference type="Proteomes" id="UP000500857">
    <property type="component" value="Chromosome"/>
</dbReference>
<evidence type="ECO:0000313" key="2">
    <source>
        <dbReference type="Proteomes" id="UP000500857"/>
    </source>
</evidence>
<organism evidence="1 2">
    <name type="scientific">Oxynema aestuarii AP17</name>
    <dbReference type="NCBI Taxonomy" id="2064643"/>
    <lineage>
        <taxon>Bacteria</taxon>
        <taxon>Bacillati</taxon>
        <taxon>Cyanobacteriota</taxon>
        <taxon>Cyanophyceae</taxon>
        <taxon>Oscillatoriophycideae</taxon>
        <taxon>Oscillatoriales</taxon>
        <taxon>Oscillatoriaceae</taxon>
        <taxon>Oxynema</taxon>
        <taxon>Oxynema aestuarii</taxon>
    </lineage>
</organism>
<dbReference type="KEGG" id="oxy:HCG48_13180"/>
<reference evidence="1 2" key="1">
    <citation type="submission" date="2020-04" db="EMBL/GenBank/DDBJ databases">
        <authorList>
            <person name="Basu S."/>
            <person name="Maruthanayagam V."/>
            <person name="Chakraborty S."/>
            <person name="Pramanik A."/>
            <person name="Mukherjee J."/>
            <person name="Brink B."/>
        </authorList>
    </citation>
    <scope>NUCLEOTIDE SEQUENCE [LARGE SCALE GENOMIC DNA]</scope>
    <source>
        <strain evidence="1 2">AP17</strain>
    </source>
</reference>
<name>A0A6H1TXV1_9CYAN</name>